<dbReference type="RefSeq" id="WP_359268481.1">
    <property type="nucleotide sequence ID" value="NZ_JBEZNA010000004.1"/>
</dbReference>
<protein>
    <submittedName>
        <fullName evidence="1">Uncharacterized protein</fullName>
    </submittedName>
</protein>
<keyword evidence="2" id="KW-1185">Reference proteome</keyword>
<comment type="caution">
    <text evidence="1">The sequence shown here is derived from an EMBL/GenBank/DDBJ whole genome shotgun (WGS) entry which is preliminary data.</text>
</comment>
<evidence type="ECO:0000313" key="2">
    <source>
        <dbReference type="Proteomes" id="UP001551584"/>
    </source>
</evidence>
<dbReference type="EMBL" id="JBEZNA010000004">
    <property type="protein sequence ID" value="MEU9576329.1"/>
    <property type="molecule type" value="Genomic_DNA"/>
</dbReference>
<proteinExistence type="predicted"/>
<organism evidence="1 2">
    <name type="scientific">Streptomyces chilikensis</name>
    <dbReference type="NCBI Taxonomy" id="1194079"/>
    <lineage>
        <taxon>Bacteria</taxon>
        <taxon>Bacillati</taxon>
        <taxon>Actinomycetota</taxon>
        <taxon>Actinomycetes</taxon>
        <taxon>Kitasatosporales</taxon>
        <taxon>Streptomycetaceae</taxon>
        <taxon>Streptomyces</taxon>
    </lineage>
</organism>
<name>A0ABV3EJH6_9ACTN</name>
<dbReference type="Proteomes" id="UP001551584">
    <property type="component" value="Unassembled WGS sequence"/>
</dbReference>
<evidence type="ECO:0000313" key="1">
    <source>
        <dbReference type="EMBL" id="MEU9576329.1"/>
    </source>
</evidence>
<sequence>MAQCGCSRRCTCSVVAGPGVTVDGTGSSSNPYVISSPDSGSSAVTVVNGTCVGLIGDGTPGAPITPNLIIDPDPANTAVCGPGGLLVPPAGVECDDVRACLSAGPGIDYDATTGVITAEPTVVTAGTNVTVTGAGSSADPYVVSSAGGGAVTVVEAGDRVTVIGTGTPADPYVVAADPPSCEDVRPCLSAGPGATYDPATGVIGADPTLVTAGTNVTVTGTGTTADPYVVAADPVTCDDVRPCLSAGPGVTYDPATGVIGADPTTVTAGTNVTVTGSGTSADPYVVSAAGGGAPTVVEAGDRVTVTGAGTAADPYVVAADAPSCDEVRPCFSAGDGAAYDPATGMISARPSTDAGNSLAFGTDGGLLVPAAEATALQAADTTTVDTTITGTGTAADPYVVEADVIVAPEPNGLEATANGLLVAPSADAGNTLAFGADGRLFVPPDPPLETGCGLQGEGTAASPLAAFPIAGSQAWANVWTCDPTVHSTLKCDPTSGALWAPPEHSSAALAIQQNHPMGTPTIAPTTGYIVIDANAWAQAQYTADSLTVCRGVTYDVAFTAHVEVSYTANSVFDLGYAMQVNGGALALHAGHSWLQTTTPAGRERVTFAVSQAAMLPPHTSHAVRVYPAIRVTAGSVTIREWITDSNMILITR</sequence>
<gene>
    <name evidence="1" type="ORF">AB0D95_03395</name>
</gene>
<accession>A0ABV3EJH6</accession>
<reference evidence="1 2" key="1">
    <citation type="submission" date="2024-06" db="EMBL/GenBank/DDBJ databases">
        <title>The Natural Products Discovery Center: Release of the First 8490 Sequenced Strains for Exploring Actinobacteria Biosynthetic Diversity.</title>
        <authorList>
            <person name="Kalkreuter E."/>
            <person name="Kautsar S.A."/>
            <person name="Yang D."/>
            <person name="Bader C.D."/>
            <person name="Teijaro C.N."/>
            <person name="Fluegel L."/>
            <person name="Davis C.M."/>
            <person name="Simpson J.R."/>
            <person name="Lauterbach L."/>
            <person name="Steele A.D."/>
            <person name="Gui C."/>
            <person name="Meng S."/>
            <person name="Li G."/>
            <person name="Viehrig K."/>
            <person name="Ye F."/>
            <person name="Su P."/>
            <person name="Kiefer A.F."/>
            <person name="Nichols A."/>
            <person name="Cepeda A.J."/>
            <person name="Yan W."/>
            <person name="Fan B."/>
            <person name="Jiang Y."/>
            <person name="Adhikari A."/>
            <person name="Zheng C.-J."/>
            <person name="Schuster L."/>
            <person name="Cowan T.M."/>
            <person name="Smanski M.J."/>
            <person name="Chevrette M.G."/>
            <person name="De Carvalho L.P.S."/>
            <person name="Shen B."/>
        </authorList>
    </citation>
    <scope>NUCLEOTIDE SEQUENCE [LARGE SCALE GENOMIC DNA]</scope>
    <source>
        <strain evidence="1 2">NPDC048117</strain>
    </source>
</reference>